<evidence type="ECO:0000313" key="2">
    <source>
        <dbReference type="EMBL" id="KAK6936022.1"/>
    </source>
</evidence>
<keyword evidence="3" id="KW-1185">Reference proteome</keyword>
<dbReference type="Proteomes" id="UP001370490">
    <property type="component" value="Unassembled WGS sequence"/>
</dbReference>
<proteinExistence type="predicted"/>
<feature type="compositionally biased region" description="Polar residues" evidence="1">
    <location>
        <begin position="1"/>
        <end position="18"/>
    </location>
</feature>
<comment type="caution">
    <text evidence="2">The sequence shown here is derived from an EMBL/GenBank/DDBJ whole genome shotgun (WGS) entry which is preliminary data.</text>
</comment>
<evidence type="ECO:0000256" key="1">
    <source>
        <dbReference type="SAM" id="MobiDB-lite"/>
    </source>
</evidence>
<feature type="compositionally biased region" description="Basic and acidic residues" evidence="1">
    <location>
        <begin position="23"/>
        <end position="37"/>
    </location>
</feature>
<accession>A0AAN8VUI3</accession>
<feature type="compositionally biased region" description="Polar residues" evidence="1">
    <location>
        <begin position="80"/>
        <end position="98"/>
    </location>
</feature>
<dbReference type="PANTHER" id="PTHR34468:SF3">
    <property type="entry name" value="OS03G0288900 PROTEIN"/>
    <property type="match status" value="1"/>
</dbReference>
<dbReference type="PANTHER" id="PTHR34468">
    <property type="entry name" value="MICROTUBULE-ASSOCIATED FUTSCH-LIKE PROTEIN"/>
    <property type="match status" value="1"/>
</dbReference>
<protein>
    <submittedName>
        <fullName evidence="2">Uncharacterized protein</fullName>
    </submittedName>
</protein>
<gene>
    <name evidence="2" type="ORF">RJ641_033052</name>
</gene>
<dbReference type="EMBL" id="JBAMMX010000007">
    <property type="protein sequence ID" value="KAK6936022.1"/>
    <property type="molecule type" value="Genomic_DNA"/>
</dbReference>
<organism evidence="2 3">
    <name type="scientific">Dillenia turbinata</name>
    <dbReference type="NCBI Taxonomy" id="194707"/>
    <lineage>
        <taxon>Eukaryota</taxon>
        <taxon>Viridiplantae</taxon>
        <taxon>Streptophyta</taxon>
        <taxon>Embryophyta</taxon>
        <taxon>Tracheophyta</taxon>
        <taxon>Spermatophyta</taxon>
        <taxon>Magnoliopsida</taxon>
        <taxon>eudicotyledons</taxon>
        <taxon>Gunneridae</taxon>
        <taxon>Pentapetalae</taxon>
        <taxon>Dilleniales</taxon>
        <taxon>Dilleniaceae</taxon>
        <taxon>Dillenia</taxon>
    </lineage>
</organism>
<evidence type="ECO:0000313" key="3">
    <source>
        <dbReference type="Proteomes" id="UP001370490"/>
    </source>
</evidence>
<dbReference type="AlphaFoldDB" id="A0AAN8VUI3"/>
<feature type="region of interest" description="Disordered" evidence="1">
    <location>
        <begin position="1"/>
        <end position="113"/>
    </location>
</feature>
<reference evidence="2 3" key="1">
    <citation type="submission" date="2023-12" db="EMBL/GenBank/DDBJ databases">
        <title>A high-quality genome assembly for Dillenia turbinata (Dilleniales).</title>
        <authorList>
            <person name="Chanderbali A."/>
        </authorList>
    </citation>
    <scope>NUCLEOTIDE SEQUENCE [LARGE SCALE GENOMIC DNA]</scope>
    <source>
        <strain evidence="2">LSX21</strain>
        <tissue evidence="2">Leaf</tissue>
    </source>
</reference>
<sequence>MEINSTPFPSKYQASKQRTTNKKVMEAQKPISKDLPKQRPKRVFGTARSTNVILKPTIEKPTTKPKIVVTHKPTKPVQESPKTGSNDQVKPNNATQDKNSSDKSKPRSAKKSVCFQEQSKISVSENNKCVNTPVQTPARSPALIKPRISGTPYHTAENCSKCRFDRLETSSYWLSQIKLAESVGKHFVSAAFFGLALESKAEPIRNLRVELKKYMGRHGHLSSTTEWREVSNSYGLSKEENNAAETDSAVGIARISGSADSAIAEEEHEVIPTGWIVD</sequence>
<name>A0AAN8VUI3_9MAGN</name>